<keyword evidence="5" id="KW-1185">Reference proteome</keyword>
<evidence type="ECO:0000259" key="3">
    <source>
        <dbReference type="PROSITE" id="PS50043"/>
    </source>
</evidence>
<evidence type="ECO:0000313" key="5">
    <source>
        <dbReference type="Proteomes" id="UP000482800"/>
    </source>
</evidence>
<sequence length="861" mass="90392">MDTWPFVGRDGELAAIEGAFAGSDVDAVVVAGPAGVGKTALAREALRRLRGTGCRAEWAAGTRAAASIPFGAVAQLVPPEWRPAGGPLGVLRAVAGHVGGWGGRRRVALGVDDAHLLDDSSAALVAHLVAGRLAFAVLTLRTGEQVPDAVTALWKEERAERLDLAGLPAEDVDRLLDRALPGRVDGLTRRRMAEAAAGNPLALRELVHGGLSGGALRTRYGVWRLDPGFQPRTRVTELVAQHLVGLDPATRLVVELVAEGEPVPLPALERLADAAAVRAAEDSGLVFVCRSGARVEARLAHPLYGEVLRAGLPLTRARMVRRRLAGALLATPMRRRGDALRAAQWQVDGGEVVRPDVVRVGARQAIGWSDLALAERLARAARDAEPGTEADVLLAEILEYRGKSAEAIALLADEPPPGTPDPVMWAVTRAETLYWGLGSAAAAERVLAGRGDLADGTLSWILMFDGRCVEALDAAGRVLAQREAHPQGVIWAAAGGTAAAGFLGRLAESAAIRDRGLPVAYAHQAPMPWGVYEIEIADCLANLAAGDLLRAGAVADRGYRQAVEAGVPMMVSGWALFGGLVAAARGHLDAAGALLREAVTGFEENDTFRFRRHCAAALAAVCALAGEPDEAATWLSEVDGAGTGPNRVFRPWLELSRAWVAMSRGAQADAVEAARHAADLAGEAGLPSVEAAALYDVARLGGRVDRKRLDALAARLSTPFAEALALAGQGLARADGTPLARAADLFEGLGQDLLAAEAGAAAARLFRRAGRRGQAHLVRGRSAAPRARCATARTPLLVNDEVAELLTAREREVVLMAAHHSSRHIAERLGLEVKTVNNHLARAYAKLGISSRAEVRALLGH</sequence>
<keyword evidence="1" id="KW-0547">Nucleotide-binding</keyword>
<evidence type="ECO:0000256" key="1">
    <source>
        <dbReference type="ARBA" id="ARBA00022741"/>
    </source>
</evidence>
<dbReference type="GO" id="GO:0003677">
    <property type="term" value="F:DNA binding"/>
    <property type="evidence" value="ECO:0007669"/>
    <property type="project" value="InterPro"/>
</dbReference>
<organism evidence="4 5">
    <name type="scientific">Phytohabitans houttuyneae</name>
    <dbReference type="NCBI Taxonomy" id="1076126"/>
    <lineage>
        <taxon>Bacteria</taxon>
        <taxon>Bacillati</taxon>
        <taxon>Actinomycetota</taxon>
        <taxon>Actinomycetes</taxon>
        <taxon>Micromonosporales</taxon>
        <taxon>Micromonosporaceae</taxon>
    </lineage>
</organism>
<reference evidence="4 5" key="1">
    <citation type="submission" date="2020-03" db="EMBL/GenBank/DDBJ databases">
        <title>Whole genome shotgun sequence of Phytohabitans houttuyneae NBRC 108639.</title>
        <authorList>
            <person name="Komaki H."/>
            <person name="Tamura T."/>
        </authorList>
    </citation>
    <scope>NUCLEOTIDE SEQUENCE [LARGE SCALE GENOMIC DNA]</scope>
    <source>
        <strain evidence="4 5">NBRC 108639</strain>
    </source>
</reference>
<dbReference type="Pfam" id="PF00196">
    <property type="entry name" value="GerE"/>
    <property type="match status" value="1"/>
</dbReference>
<protein>
    <submittedName>
        <fullName evidence="4">LuxR family transcriptional regulator</fullName>
    </submittedName>
</protein>
<dbReference type="Proteomes" id="UP000482800">
    <property type="component" value="Unassembled WGS sequence"/>
</dbReference>
<dbReference type="GO" id="GO:0005524">
    <property type="term" value="F:ATP binding"/>
    <property type="evidence" value="ECO:0007669"/>
    <property type="project" value="UniProtKB-KW"/>
</dbReference>
<name>A0A6V8K1E1_9ACTN</name>
<dbReference type="RefSeq" id="WP_173052610.1">
    <property type="nucleotide sequence ID" value="NZ_BAABGO010000007.1"/>
</dbReference>
<dbReference type="Gene3D" id="1.10.10.10">
    <property type="entry name" value="Winged helix-like DNA-binding domain superfamily/Winged helix DNA-binding domain"/>
    <property type="match status" value="1"/>
</dbReference>
<dbReference type="CDD" id="cd06170">
    <property type="entry name" value="LuxR_C_like"/>
    <property type="match status" value="1"/>
</dbReference>
<dbReference type="AlphaFoldDB" id="A0A6V8K1E1"/>
<dbReference type="GO" id="GO:0006355">
    <property type="term" value="P:regulation of DNA-templated transcription"/>
    <property type="evidence" value="ECO:0007669"/>
    <property type="project" value="InterPro"/>
</dbReference>
<dbReference type="InterPro" id="IPR036388">
    <property type="entry name" value="WH-like_DNA-bd_sf"/>
</dbReference>
<dbReference type="GO" id="GO:0004016">
    <property type="term" value="F:adenylate cyclase activity"/>
    <property type="evidence" value="ECO:0007669"/>
    <property type="project" value="TreeGrafter"/>
</dbReference>
<dbReference type="PROSITE" id="PS50043">
    <property type="entry name" value="HTH_LUXR_2"/>
    <property type="match status" value="1"/>
</dbReference>
<dbReference type="SMART" id="SM00421">
    <property type="entry name" value="HTH_LUXR"/>
    <property type="match status" value="1"/>
</dbReference>
<dbReference type="Pfam" id="PF13191">
    <property type="entry name" value="AAA_16"/>
    <property type="match status" value="1"/>
</dbReference>
<dbReference type="EMBL" id="BLPF01000001">
    <property type="protein sequence ID" value="GFJ75979.1"/>
    <property type="molecule type" value="Genomic_DNA"/>
</dbReference>
<comment type="caution">
    <text evidence="4">The sequence shown here is derived from an EMBL/GenBank/DDBJ whole genome shotgun (WGS) entry which is preliminary data.</text>
</comment>
<dbReference type="InterPro" id="IPR041664">
    <property type="entry name" value="AAA_16"/>
</dbReference>
<dbReference type="InterPro" id="IPR027417">
    <property type="entry name" value="P-loop_NTPase"/>
</dbReference>
<dbReference type="SUPFAM" id="SSF52540">
    <property type="entry name" value="P-loop containing nucleoside triphosphate hydrolases"/>
    <property type="match status" value="1"/>
</dbReference>
<feature type="domain" description="HTH luxR-type" evidence="3">
    <location>
        <begin position="799"/>
        <end position="861"/>
    </location>
</feature>
<accession>A0A6V8K1E1</accession>
<proteinExistence type="predicted"/>
<dbReference type="SUPFAM" id="SSF46894">
    <property type="entry name" value="C-terminal effector domain of the bipartite response regulators"/>
    <property type="match status" value="1"/>
</dbReference>
<dbReference type="PANTHER" id="PTHR16305">
    <property type="entry name" value="TESTICULAR SOLUBLE ADENYLYL CYCLASE"/>
    <property type="match status" value="1"/>
</dbReference>
<gene>
    <name evidence="4" type="ORF">Phou_001590</name>
</gene>
<dbReference type="Gene3D" id="3.40.50.300">
    <property type="entry name" value="P-loop containing nucleotide triphosphate hydrolases"/>
    <property type="match status" value="1"/>
</dbReference>
<dbReference type="PANTHER" id="PTHR16305:SF28">
    <property type="entry name" value="GUANYLATE CYCLASE DOMAIN-CONTAINING PROTEIN"/>
    <property type="match status" value="1"/>
</dbReference>
<keyword evidence="2" id="KW-0067">ATP-binding</keyword>
<dbReference type="GO" id="GO:0005737">
    <property type="term" value="C:cytoplasm"/>
    <property type="evidence" value="ECO:0007669"/>
    <property type="project" value="TreeGrafter"/>
</dbReference>
<reference evidence="4 5" key="2">
    <citation type="submission" date="2020-03" db="EMBL/GenBank/DDBJ databases">
        <authorList>
            <person name="Ichikawa N."/>
            <person name="Kimura A."/>
            <person name="Kitahashi Y."/>
            <person name="Uohara A."/>
        </authorList>
    </citation>
    <scope>NUCLEOTIDE SEQUENCE [LARGE SCALE GENOMIC DNA]</scope>
    <source>
        <strain evidence="4 5">NBRC 108639</strain>
    </source>
</reference>
<evidence type="ECO:0000313" key="4">
    <source>
        <dbReference type="EMBL" id="GFJ75979.1"/>
    </source>
</evidence>
<dbReference type="InterPro" id="IPR000792">
    <property type="entry name" value="Tscrpt_reg_LuxR_C"/>
</dbReference>
<evidence type="ECO:0000256" key="2">
    <source>
        <dbReference type="ARBA" id="ARBA00022840"/>
    </source>
</evidence>
<dbReference type="InterPro" id="IPR016032">
    <property type="entry name" value="Sig_transdc_resp-reg_C-effctor"/>
</dbReference>